<feature type="transmembrane region" description="Helical" evidence="2">
    <location>
        <begin position="129"/>
        <end position="151"/>
    </location>
</feature>
<keyword evidence="2" id="KW-0472">Membrane</keyword>
<feature type="transmembrane region" description="Helical" evidence="2">
    <location>
        <begin position="63"/>
        <end position="81"/>
    </location>
</feature>
<keyword evidence="2" id="KW-1133">Transmembrane helix</keyword>
<feature type="compositionally biased region" description="Polar residues" evidence="1">
    <location>
        <begin position="171"/>
        <end position="188"/>
    </location>
</feature>
<gene>
    <name evidence="3" type="ORF">WMO36_06245</name>
</gene>
<name>A0ABV1CAB5_9BIFI</name>
<dbReference type="Proteomes" id="UP001462554">
    <property type="component" value="Unassembled WGS sequence"/>
</dbReference>
<comment type="caution">
    <text evidence="3">The sequence shown here is derived from an EMBL/GenBank/DDBJ whole genome shotgun (WGS) entry which is preliminary data.</text>
</comment>
<evidence type="ECO:0000256" key="1">
    <source>
        <dbReference type="SAM" id="MobiDB-lite"/>
    </source>
</evidence>
<reference evidence="3 4" key="1">
    <citation type="submission" date="2024-03" db="EMBL/GenBank/DDBJ databases">
        <title>Human intestinal bacterial collection.</title>
        <authorList>
            <person name="Pauvert C."/>
            <person name="Hitch T.C.A."/>
            <person name="Clavel T."/>
        </authorList>
    </citation>
    <scope>NUCLEOTIDE SEQUENCE [LARGE SCALE GENOMIC DNA]</scope>
    <source>
        <strain evidence="3 4">CLA-AA-H311</strain>
    </source>
</reference>
<sequence>MTQQMKQSHDTDESNQRMVADARLMPWSYRLPMWGRFLIDLASGIVVGMVGTMAHRMGASVNVPYGLLIAYLMVIISTWSARSRDGVSGLALHLISSSLVVWTVMAGYGPGGDAMIPVGFGGDDPMPFFSVQAGYFWLYGVVLIPIVMLVLPKCWFVTPPRKKTHDDTFVADTQTRGPETSGIAQSVK</sequence>
<feature type="region of interest" description="Disordered" evidence="1">
    <location>
        <begin position="165"/>
        <end position="188"/>
    </location>
</feature>
<evidence type="ECO:0000313" key="4">
    <source>
        <dbReference type="Proteomes" id="UP001462554"/>
    </source>
</evidence>
<dbReference type="RefSeq" id="WP_337509901.1">
    <property type="nucleotide sequence ID" value="NZ_JBBMFR010000007.1"/>
</dbReference>
<keyword evidence="2" id="KW-0812">Transmembrane</keyword>
<protein>
    <recommendedName>
        <fullName evidence="5">Alcohol dehydrogenase, class IV</fullName>
    </recommendedName>
</protein>
<feature type="transmembrane region" description="Helical" evidence="2">
    <location>
        <begin position="33"/>
        <end position="51"/>
    </location>
</feature>
<proteinExistence type="predicted"/>
<dbReference type="EMBL" id="JBBMFR010000007">
    <property type="protein sequence ID" value="MEQ2397464.1"/>
    <property type="molecule type" value="Genomic_DNA"/>
</dbReference>
<evidence type="ECO:0008006" key="5">
    <source>
        <dbReference type="Google" id="ProtNLM"/>
    </source>
</evidence>
<evidence type="ECO:0000256" key="2">
    <source>
        <dbReference type="SAM" id="Phobius"/>
    </source>
</evidence>
<accession>A0ABV1CAB5</accession>
<feature type="transmembrane region" description="Helical" evidence="2">
    <location>
        <begin position="90"/>
        <end position="109"/>
    </location>
</feature>
<keyword evidence="4" id="KW-1185">Reference proteome</keyword>
<evidence type="ECO:0000313" key="3">
    <source>
        <dbReference type="EMBL" id="MEQ2397464.1"/>
    </source>
</evidence>
<organism evidence="3 4">
    <name type="scientific">Bifidobacterium hominis</name>
    <dbReference type="NCBI Taxonomy" id="3133177"/>
    <lineage>
        <taxon>Bacteria</taxon>
        <taxon>Bacillati</taxon>
        <taxon>Actinomycetota</taxon>
        <taxon>Actinomycetes</taxon>
        <taxon>Bifidobacteriales</taxon>
        <taxon>Bifidobacteriaceae</taxon>
        <taxon>Bifidobacterium</taxon>
    </lineage>
</organism>